<comment type="function">
    <text evidence="5">Acts as a sulfur carrier required for 2-thiolation of mcm(5)S(2)U at tRNA wobble positions of cytosolic tRNA(Lys), tRNA(Glu) and tRNA(Gln). Serves as sulfur donor in tRNA 2-thiolation reaction by being thiocarboxylated (-COSH) at its C-terminus by the MOCS3/UBA4 homolog. The sulfur is then transferred to tRNA to form 2-thiolation of mcm(5)S(2)U. Also acts as a ubiquitin-like protein (UBL) that is covalently conjugated via an isopeptide bond to lysine residues of target proteins. The thiocarboxylated form serves as substrate for conjugation and oxidative stress specifically induces the formation of UBL-protein conjugates.</text>
</comment>
<dbReference type="SUPFAM" id="SSF54285">
    <property type="entry name" value="MoaD/ThiS"/>
    <property type="match status" value="1"/>
</dbReference>
<evidence type="ECO:0000256" key="5">
    <source>
        <dbReference type="HAMAP-Rule" id="MF_03048"/>
    </source>
</evidence>
<dbReference type="UniPathway" id="UPA00988"/>
<dbReference type="EMBL" id="CDMZ01005198">
    <property type="protein sequence ID" value="CEM52264.1"/>
    <property type="molecule type" value="Genomic_DNA"/>
</dbReference>
<dbReference type="Gene3D" id="3.10.20.30">
    <property type="match status" value="1"/>
</dbReference>
<evidence type="ECO:0000256" key="6">
    <source>
        <dbReference type="RuleBase" id="RU361182"/>
    </source>
</evidence>
<keyword evidence="2 5" id="KW-1017">Isopeptide bond</keyword>
<evidence type="ECO:0000256" key="4">
    <source>
        <dbReference type="ARBA" id="ARBA00022786"/>
    </source>
</evidence>
<sequence>MKLSVEFSGGLELLVDKQKKHEVVLESTKQKVTVADLIVHIRDQMLKERHDLFALGDNLRPGILVLINDTDWEIESGPATELSDGDSVSFISTLHGG</sequence>
<name>A0A0G4I5S6_9ALVE</name>
<keyword evidence="4 5" id="KW-0833">Ubl conjugation pathway</keyword>
<dbReference type="GO" id="GO:0005829">
    <property type="term" value="C:cytosol"/>
    <property type="evidence" value="ECO:0007669"/>
    <property type="project" value="UniProtKB-UniRule"/>
</dbReference>
<evidence type="ECO:0000256" key="3">
    <source>
        <dbReference type="ARBA" id="ARBA00022694"/>
    </source>
</evidence>
<comment type="similarity">
    <text evidence="5 6">Belongs to the URM1 family.</text>
</comment>
<evidence type="ECO:0000313" key="7">
    <source>
        <dbReference type="EMBL" id="CEM52264.1"/>
    </source>
</evidence>
<keyword evidence="3 5" id="KW-0819">tRNA processing</keyword>
<dbReference type="GO" id="GO:0032447">
    <property type="term" value="P:protein urmylation"/>
    <property type="evidence" value="ECO:0007669"/>
    <property type="project" value="UniProtKB-UniRule"/>
</dbReference>
<dbReference type="PANTHER" id="PTHR14986">
    <property type="entry name" value="RURM1 PROTEIN"/>
    <property type="match status" value="1"/>
</dbReference>
<evidence type="ECO:0000256" key="2">
    <source>
        <dbReference type="ARBA" id="ARBA00022499"/>
    </source>
</evidence>
<organism evidence="7">
    <name type="scientific">Chromera velia CCMP2878</name>
    <dbReference type="NCBI Taxonomy" id="1169474"/>
    <lineage>
        <taxon>Eukaryota</taxon>
        <taxon>Sar</taxon>
        <taxon>Alveolata</taxon>
        <taxon>Colpodellida</taxon>
        <taxon>Chromeraceae</taxon>
        <taxon>Chromera</taxon>
    </lineage>
</organism>
<dbReference type="GO" id="GO:0034227">
    <property type="term" value="P:tRNA thio-modification"/>
    <property type="evidence" value="ECO:0007669"/>
    <property type="project" value="UniProtKB-UniRule"/>
</dbReference>
<comment type="PTM">
    <text evidence="5">C-terminal thiocarboxylation occurs in 2 steps, it is first acyl-adenylated (-COAMP) via the hesA/moeB/thiF part of the MOCS3/UBA4 homolog, then thiocarboxylated (-COSH) via the rhodanese domain of the MOCS3/UBA4 homolog.</text>
</comment>
<dbReference type="Pfam" id="PF09138">
    <property type="entry name" value="Urm1"/>
    <property type="match status" value="1"/>
</dbReference>
<evidence type="ECO:0000256" key="1">
    <source>
        <dbReference type="ARBA" id="ARBA00022490"/>
    </source>
</evidence>
<protein>
    <recommendedName>
        <fullName evidence="5">Ubiquitin-related modifier 1 homolog</fullName>
    </recommendedName>
</protein>
<dbReference type="AlphaFoldDB" id="A0A0G4I5S6"/>
<feature type="cross-link" description="Glycyl lysine isopeptide (Gly-Lys) (interchain with K-? in acceptor proteins)" evidence="5">
    <location>
        <position position="97"/>
    </location>
</feature>
<dbReference type="HAMAP" id="MF_03048">
    <property type="entry name" value="Urm1"/>
    <property type="match status" value="1"/>
</dbReference>
<accession>A0A0G4I5S6</accession>
<dbReference type="CDD" id="cd01764">
    <property type="entry name" value="Ubl_Urm1"/>
    <property type="match status" value="1"/>
</dbReference>
<dbReference type="InterPro" id="IPR012675">
    <property type="entry name" value="Beta-grasp_dom_sf"/>
</dbReference>
<dbReference type="PIRSF" id="PIRSF037379">
    <property type="entry name" value="Ubiquitin-related_modifier_1"/>
    <property type="match status" value="1"/>
</dbReference>
<dbReference type="GO" id="GO:0002098">
    <property type="term" value="P:tRNA wobble uridine modification"/>
    <property type="evidence" value="ECO:0007669"/>
    <property type="project" value="UniProtKB-UniRule"/>
</dbReference>
<feature type="modified residue" description="1-thioglycine" evidence="5">
    <location>
        <position position="97"/>
    </location>
</feature>
<reference evidence="7" key="1">
    <citation type="submission" date="2014-11" db="EMBL/GenBank/DDBJ databases">
        <authorList>
            <person name="Otto D Thomas"/>
            <person name="Naeem Raeece"/>
        </authorList>
    </citation>
    <scope>NUCLEOTIDE SEQUENCE</scope>
</reference>
<comment type="subcellular location">
    <subcellularLocation>
        <location evidence="5 6">Cytoplasm</location>
    </subcellularLocation>
</comment>
<proteinExistence type="inferred from homology"/>
<dbReference type="VEuPathDB" id="CryptoDB:Cvel_11183"/>
<dbReference type="InterPro" id="IPR016155">
    <property type="entry name" value="Mopterin_synth/thiamin_S_b"/>
</dbReference>
<gene>
    <name evidence="7" type="ORF">Cvel_11183</name>
</gene>
<keyword evidence="1 5" id="KW-0963">Cytoplasm</keyword>
<dbReference type="InterPro" id="IPR015221">
    <property type="entry name" value="Urm1"/>
</dbReference>
<comment type="pathway">
    <text evidence="5 6">tRNA modification; 5-methoxycarbonylmethyl-2-thiouridine-tRNA biosynthesis.</text>
</comment>